<keyword evidence="3" id="KW-1185">Reference proteome</keyword>
<reference evidence="2" key="1">
    <citation type="journal article" date="2015" name="PeerJ">
        <title>First genomic representation of candidate bacterial phylum KSB3 points to enhanced environmental sensing as a trigger of wastewater bulking.</title>
        <authorList>
            <person name="Sekiguchi Y."/>
            <person name="Ohashi A."/>
            <person name="Parks D.H."/>
            <person name="Yamauchi T."/>
            <person name="Tyson G.W."/>
            <person name="Hugenholtz P."/>
        </authorList>
    </citation>
    <scope>NUCLEOTIDE SEQUENCE [LARGE SCALE GENOMIC DNA]</scope>
</reference>
<keyword evidence="1" id="KW-0472">Membrane</keyword>
<dbReference type="InterPro" id="IPR011990">
    <property type="entry name" value="TPR-like_helical_dom_sf"/>
</dbReference>
<dbReference type="Gene3D" id="1.25.40.10">
    <property type="entry name" value="Tetratricopeptide repeat domain"/>
    <property type="match status" value="1"/>
</dbReference>
<dbReference type="Proteomes" id="UP000030700">
    <property type="component" value="Unassembled WGS sequence"/>
</dbReference>
<evidence type="ECO:0000313" key="3">
    <source>
        <dbReference type="Proteomes" id="UP000030700"/>
    </source>
</evidence>
<accession>A0A081BST8</accession>
<sequence>MKQIKINIDKISDFDLKLAKNPRVIAAIDEILSLSLDERTVRLHNLRQQIADGKASLFEERVLTRLLEQRTAEWIKLLQKNLSIIEQELQKRHPPQPPALSFDAEMPEVSESPSKVQETSHAELLDFLATQKPPTPRIPSNIRKKSLPKQQESFLRRHAKDVILASLAGILLIGAFLYALFSQPEAPTIETFDQEARHESPEVKAIHEEIQNRYDAAAYQLRFGSFENGKRMLLELVKEYPTGEHAENAYVLLGDVYRQRQRDPDQALKYYQLALEKFPSNPQTGMTQLKMGFAYEDLHDLPQAKEFYRLLVSRYSDTSRVGQAARARLASLENTRQ</sequence>
<organism evidence="2">
    <name type="scientific">Candidatus Moduliflexus flocculans</name>
    <dbReference type="NCBI Taxonomy" id="1499966"/>
    <lineage>
        <taxon>Bacteria</taxon>
        <taxon>Candidatus Moduliflexota</taxon>
        <taxon>Candidatus Moduliflexia</taxon>
        <taxon>Candidatus Moduliflexales</taxon>
        <taxon>Candidatus Moduliflexaceae</taxon>
    </lineage>
</organism>
<evidence type="ECO:0000256" key="1">
    <source>
        <dbReference type="SAM" id="Phobius"/>
    </source>
</evidence>
<dbReference type="SMART" id="SM00028">
    <property type="entry name" value="TPR"/>
    <property type="match status" value="2"/>
</dbReference>
<dbReference type="HOGENOM" id="CLU_823005_0_0_0"/>
<dbReference type="AlphaFoldDB" id="A0A081BST8"/>
<dbReference type="Pfam" id="PF13424">
    <property type="entry name" value="TPR_12"/>
    <property type="match status" value="1"/>
</dbReference>
<protein>
    <submittedName>
        <fullName evidence="2">Tol-pal system protein YbgF</fullName>
    </submittedName>
</protein>
<dbReference type="InterPro" id="IPR019734">
    <property type="entry name" value="TPR_rpt"/>
</dbReference>
<dbReference type="SUPFAM" id="SSF48452">
    <property type="entry name" value="TPR-like"/>
    <property type="match status" value="1"/>
</dbReference>
<keyword evidence="1" id="KW-0812">Transmembrane</keyword>
<keyword evidence="1" id="KW-1133">Transmembrane helix</keyword>
<proteinExistence type="predicted"/>
<gene>
    <name evidence="2" type="ORF">U14_05754</name>
</gene>
<feature type="transmembrane region" description="Helical" evidence="1">
    <location>
        <begin position="162"/>
        <end position="181"/>
    </location>
</feature>
<dbReference type="STRING" id="1499966.U14_05754"/>
<dbReference type="EMBL" id="DF820461">
    <property type="protein sequence ID" value="GAK54469.1"/>
    <property type="molecule type" value="Genomic_DNA"/>
</dbReference>
<name>A0A081BST8_9BACT</name>
<evidence type="ECO:0000313" key="2">
    <source>
        <dbReference type="EMBL" id="GAK54469.1"/>
    </source>
</evidence>